<dbReference type="PANTHER" id="PTHR21197:SF0">
    <property type="entry name" value="UDP-GALACTOPYRANOSE MUTASE"/>
    <property type="match status" value="1"/>
</dbReference>
<name>A0A7T9I1L9_9ARCH</name>
<proteinExistence type="predicted"/>
<dbReference type="Gene3D" id="3.50.50.60">
    <property type="entry name" value="FAD/NAD(P)-binding domain"/>
    <property type="match status" value="1"/>
</dbReference>
<accession>A0A7T9I1L9</accession>
<dbReference type="GO" id="GO:0008767">
    <property type="term" value="F:UDP-galactopyranose mutase activity"/>
    <property type="evidence" value="ECO:0007669"/>
    <property type="project" value="TreeGrafter"/>
</dbReference>
<feature type="domain" description="Amine oxidase" evidence="1">
    <location>
        <begin position="18"/>
        <end position="431"/>
    </location>
</feature>
<dbReference type="PROSITE" id="PS51257">
    <property type="entry name" value="PROKAR_LIPOPROTEIN"/>
    <property type="match status" value="1"/>
</dbReference>
<evidence type="ECO:0000313" key="2">
    <source>
        <dbReference type="EMBL" id="QQR93154.1"/>
    </source>
</evidence>
<sequence length="435" mass="49878">MGGTRSKKESVVVIGAGITGMSCAIKLGKSAIVLERTDLPGGLCKTDIVKGFVLDHVIHLVHWRNEEVRTFIEKALEHNVNYFNREAYVYAHNSLGKYPIQIYVDAYPKEVQWKCFEGLLDVTLQKEETTAQNYREWLLSKFGLGLCELFFFPYNEKQWMRPLEDIIPAGTTKFTPKASIKEFVRGTFLHEDIITGYNPRFFYPLTGGIESLSKAMAEKIESISYNEEVEEITLSTRTVKTKQGKKINFDYLVSTIPLPKLIQAITDAPSKVKTAATKLSNISEFSLNFGIKGKPPPGQWTYFPEKKYTFSRLSVGSRFSPNMAPKGCYSLWVETFFDPKNKPNFVELKEKITNQLIEIGYIKNKKDIMVCQEVIMPFAYVVYDKEYEENVKIIQDFLQANRIKIAGRFGEWKYTSIEESILDGWRIAKEIQEGK</sequence>
<reference evidence="2" key="1">
    <citation type="submission" date="2020-11" db="EMBL/GenBank/DDBJ databases">
        <title>Connecting structure to function with the recovery of over 1000 high-quality activated sludge metagenome-assembled genomes encoding full-length rRNA genes using long-read sequencing.</title>
        <authorList>
            <person name="Singleton C.M."/>
            <person name="Petriglieri F."/>
            <person name="Kristensen J.M."/>
            <person name="Kirkegaard R.H."/>
            <person name="Michaelsen T.Y."/>
            <person name="Andersen M.H."/>
            <person name="Karst S.M."/>
            <person name="Dueholm M.S."/>
            <person name="Nielsen P.H."/>
            <person name="Albertsen M."/>
        </authorList>
    </citation>
    <scope>NUCLEOTIDE SEQUENCE</scope>
    <source>
        <strain evidence="2">Fred_18-Q3-R57-64_BAT3C.431</strain>
    </source>
</reference>
<dbReference type="GO" id="GO:0016491">
    <property type="term" value="F:oxidoreductase activity"/>
    <property type="evidence" value="ECO:0007669"/>
    <property type="project" value="InterPro"/>
</dbReference>
<dbReference type="GO" id="GO:0005829">
    <property type="term" value="C:cytosol"/>
    <property type="evidence" value="ECO:0007669"/>
    <property type="project" value="TreeGrafter"/>
</dbReference>
<organism evidence="2">
    <name type="scientific">Candidatus Iainarchaeum sp</name>
    <dbReference type="NCBI Taxonomy" id="3101447"/>
    <lineage>
        <taxon>Archaea</taxon>
        <taxon>Candidatus Iainarchaeota</taxon>
        <taxon>Candidatus Iainarchaeia</taxon>
        <taxon>Candidatus Iainarchaeales</taxon>
        <taxon>Candidatus Iainarchaeaceae</taxon>
        <taxon>Candidatus Iainarchaeum</taxon>
    </lineage>
</organism>
<dbReference type="Pfam" id="PF01593">
    <property type="entry name" value="Amino_oxidase"/>
    <property type="match status" value="1"/>
</dbReference>
<dbReference type="EMBL" id="CP064981">
    <property type="protein sequence ID" value="QQR93154.1"/>
    <property type="molecule type" value="Genomic_DNA"/>
</dbReference>
<dbReference type="Proteomes" id="UP000596004">
    <property type="component" value="Chromosome"/>
</dbReference>
<dbReference type="InterPro" id="IPR036188">
    <property type="entry name" value="FAD/NAD-bd_sf"/>
</dbReference>
<gene>
    <name evidence="2" type="ORF">IPJ89_02865</name>
</gene>
<dbReference type="InterPro" id="IPR002937">
    <property type="entry name" value="Amino_oxidase"/>
</dbReference>
<evidence type="ECO:0000259" key="1">
    <source>
        <dbReference type="Pfam" id="PF01593"/>
    </source>
</evidence>
<dbReference type="PANTHER" id="PTHR21197">
    <property type="entry name" value="UDP-GALACTOPYRANOSE MUTASE"/>
    <property type="match status" value="1"/>
</dbReference>
<dbReference type="GO" id="GO:0050660">
    <property type="term" value="F:flavin adenine dinucleotide binding"/>
    <property type="evidence" value="ECO:0007669"/>
    <property type="project" value="TreeGrafter"/>
</dbReference>
<dbReference type="AlphaFoldDB" id="A0A7T9I1L9"/>
<dbReference type="SUPFAM" id="SSF51905">
    <property type="entry name" value="FAD/NAD(P)-binding domain"/>
    <property type="match status" value="1"/>
</dbReference>
<protein>
    <submittedName>
        <fullName evidence="2">FAD-dependent oxidoreductase</fullName>
    </submittedName>
</protein>